<evidence type="ECO:0000256" key="2">
    <source>
        <dbReference type="ARBA" id="ARBA00023239"/>
    </source>
</evidence>
<evidence type="ECO:0000313" key="5">
    <source>
        <dbReference type="Proteomes" id="UP001474421"/>
    </source>
</evidence>
<keyword evidence="1" id="KW-0324">Glycolysis</keyword>
<dbReference type="AlphaFoldDB" id="A0AAW1CC36"/>
<proteinExistence type="predicted"/>
<organism evidence="4 5">
    <name type="scientific">Crotalus adamanteus</name>
    <name type="common">Eastern diamondback rattlesnake</name>
    <dbReference type="NCBI Taxonomy" id="8729"/>
    <lineage>
        <taxon>Eukaryota</taxon>
        <taxon>Metazoa</taxon>
        <taxon>Chordata</taxon>
        <taxon>Craniata</taxon>
        <taxon>Vertebrata</taxon>
        <taxon>Euteleostomi</taxon>
        <taxon>Lepidosauria</taxon>
        <taxon>Squamata</taxon>
        <taxon>Bifurcata</taxon>
        <taxon>Unidentata</taxon>
        <taxon>Episquamata</taxon>
        <taxon>Toxicofera</taxon>
        <taxon>Serpentes</taxon>
        <taxon>Colubroidea</taxon>
        <taxon>Viperidae</taxon>
        <taxon>Crotalinae</taxon>
        <taxon>Crotalus</taxon>
    </lineage>
</organism>
<feature type="coiled-coil region" evidence="3">
    <location>
        <begin position="12"/>
        <end position="187"/>
    </location>
</feature>
<dbReference type="Proteomes" id="UP001474421">
    <property type="component" value="Unassembled WGS sequence"/>
</dbReference>
<dbReference type="Pfam" id="PF00274">
    <property type="entry name" value="Glycolytic"/>
    <property type="match status" value="1"/>
</dbReference>
<evidence type="ECO:0000256" key="3">
    <source>
        <dbReference type="SAM" id="Coils"/>
    </source>
</evidence>
<dbReference type="InterPro" id="IPR000741">
    <property type="entry name" value="FBA_I"/>
</dbReference>
<gene>
    <name evidence="4" type="ORF">NXF25_002433</name>
</gene>
<keyword evidence="3" id="KW-0175">Coiled coil</keyword>
<dbReference type="GO" id="GO:0004332">
    <property type="term" value="F:fructose-bisphosphate aldolase activity"/>
    <property type="evidence" value="ECO:0007669"/>
    <property type="project" value="InterPro"/>
</dbReference>
<keyword evidence="2" id="KW-0456">Lyase</keyword>
<protein>
    <submittedName>
        <fullName evidence="4">Fructose-bisphosphate aldolase A</fullName>
    </submittedName>
</protein>
<dbReference type="GO" id="GO:0006096">
    <property type="term" value="P:glycolytic process"/>
    <property type="evidence" value="ECO:0007669"/>
    <property type="project" value="UniProtKB-KW"/>
</dbReference>
<sequence>METFLYYAGKLLFELEEENKTLASELAHLLKRNEELKHLTNLNPEREADRKELEVAILRKKLKKEQKAISRLTAEVSRERERRRDLMRARDRAIDAICSQLLSIPYSERRLSLEEENKTLASELAHLLKRNEELKHLTNLNPEREADRKELEVAILRKKLKKEQKAISRLTAEVSRERERRRDLMRARDRAIDAICSQLLSIPYSERRLSDDRALQVSALSTWDVKKEHLKSAQGKDIKRALANSLASQVDTFHLPKCPPIH</sequence>
<evidence type="ECO:0000313" key="4">
    <source>
        <dbReference type="EMBL" id="KAK9411258.1"/>
    </source>
</evidence>
<evidence type="ECO:0000256" key="1">
    <source>
        <dbReference type="ARBA" id="ARBA00023152"/>
    </source>
</evidence>
<dbReference type="EMBL" id="JAOTOJ010000001">
    <property type="protein sequence ID" value="KAK9411258.1"/>
    <property type="molecule type" value="Genomic_DNA"/>
</dbReference>
<reference evidence="4 5" key="1">
    <citation type="journal article" date="2024" name="Proc. Natl. Acad. Sci. U.S.A.">
        <title>The genetic regulatory architecture and epigenomic basis for age-related changes in rattlesnake venom.</title>
        <authorList>
            <person name="Hogan M.P."/>
            <person name="Holding M.L."/>
            <person name="Nystrom G.S."/>
            <person name="Colston T.J."/>
            <person name="Bartlett D.A."/>
            <person name="Mason A.J."/>
            <person name="Ellsworth S.A."/>
            <person name="Rautsaw R.M."/>
            <person name="Lawrence K.C."/>
            <person name="Strickland J.L."/>
            <person name="He B."/>
            <person name="Fraser P."/>
            <person name="Margres M.J."/>
            <person name="Gilbert D.M."/>
            <person name="Gibbs H.L."/>
            <person name="Parkinson C.L."/>
            <person name="Rokyta D.R."/>
        </authorList>
    </citation>
    <scope>NUCLEOTIDE SEQUENCE [LARGE SCALE GENOMIC DNA]</scope>
    <source>
        <strain evidence="4">DRR0105</strain>
    </source>
</reference>
<name>A0AAW1CC36_CROAD</name>
<accession>A0AAW1CC36</accession>
<comment type="caution">
    <text evidence="4">The sequence shown here is derived from an EMBL/GenBank/DDBJ whole genome shotgun (WGS) entry which is preliminary data.</text>
</comment>
<keyword evidence="5" id="KW-1185">Reference proteome</keyword>